<evidence type="ECO:0000256" key="7">
    <source>
        <dbReference type="HAMAP-Rule" id="MF_00966"/>
    </source>
</evidence>
<evidence type="ECO:0000259" key="8">
    <source>
        <dbReference type="Pfam" id="PF00479"/>
    </source>
</evidence>
<protein>
    <recommendedName>
        <fullName evidence="7">Glucose-6-phosphate 1-dehydrogenase</fullName>
        <shortName evidence="7">G6PD</shortName>
        <ecNumber evidence="7">1.1.1.49</ecNumber>
    </recommendedName>
</protein>
<dbReference type="PANTHER" id="PTHR23429:SF0">
    <property type="entry name" value="GLUCOSE-6-PHOSPHATE 1-DEHYDROGENASE"/>
    <property type="match status" value="1"/>
</dbReference>
<feature type="domain" description="Glucose-6-phosphate dehydrogenase C-terminal" evidence="9">
    <location>
        <begin position="223"/>
        <end position="521"/>
    </location>
</feature>
<dbReference type="KEGG" id="wch:wcw_1132"/>
<feature type="binding site" evidence="7">
    <location>
        <begin position="115"/>
        <end position="116"/>
    </location>
    <ligand>
        <name>NADP(+)</name>
        <dbReference type="ChEBI" id="CHEBI:58349"/>
    </ligand>
</feature>
<keyword evidence="11" id="KW-1185">Reference proteome</keyword>
<dbReference type="STRING" id="716544.wcw_1132"/>
<dbReference type="GO" id="GO:0050661">
    <property type="term" value="F:NADP binding"/>
    <property type="evidence" value="ECO:0007669"/>
    <property type="project" value="UniProtKB-UniRule"/>
</dbReference>
<feature type="binding site" evidence="7">
    <location>
        <position position="374"/>
    </location>
    <ligand>
        <name>substrate</name>
    </ligand>
</feature>
<dbReference type="GO" id="GO:0005829">
    <property type="term" value="C:cytosol"/>
    <property type="evidence" value="ECO:0007669"/>
    <property type="project" value="TreeGrafter"/>
</dbReference>
<comment type="pathway">
    <text evidence="1 7">Carbohydrate degradation; pentose phosphate pathway; D-ribulose 5-phosphate from D-glucose 6-phosphate (oxidative stage): step 1/3.</text>
</comment>
<dbReference type="GO" id="GO:0006006">
    <property type="term" value="P:glucose metabolic process"/>
    <property type="evidence" value="ECO:0007669"/>
    <property type="project" value="UniProtKB-KW"/>
</dbReference>
<dbReference type="Gene3D" id="3.30.360.10">
    <property type="entry name" value="Dihydrodipicolinate Reductase, domain 2"/>
    <property type="match status" value="1"/>
</dbReference>
<evidence type="ECO:0000256" key="6">
    <source>
        <dbReference type="ARBA" id="ARBA00023277"/>
    </source>
</evidence>
<dbReference type="EMBL" id="CP001928">
    <property type="protein sequence ID" value="ADI38489.1"/>
    <property type="molecule type" value="Genomic_DNA"/>
</dbReference>
<feature type="binding site" evidence="7">
    <location>
        <position position="269"/>
    </location>
    <ligand>
        <name>substrate</name>
    </ligand>
</feature>
<dbReference type="InterPro" id="IPR001282">
    <property type="entry name" value="G6P_DH"/>
</dbReference>
<dbReference type="Gene3D" id="3.40.50.720">
    <property type="entry name" value="NAD(P)-binding Rossmann-like Domain"/>
    <property type="match status" value="1"/>
</dbReference>
<dbReference type="GO" id="GO:0004345">
    <property type="term" value="F:glucose-6-phosphate dehydrogenase activity"/>
    <property type="evidence" value="ECO:0007669"/>
    <property type="project" value="UniProtKB-UniRule"/>
</dbReference>
<dbReference type="eggNOG" id="COG0364">
    <property type="taxonomic scope" value="Bacteria"/>
</dbReference>
<dbReference type="Proteomes" id="UP000001505">
    <property type="component" value="Chromosome"/>
</dbReference>
<feature type="domain" description="Glucose-6-phosphate dehydrogenase NAD-binding" evidence="8">
    <location>
        <begin position="35"/>
        <end position="221"/>
    </location>
</feature>
<dbReference type="NCBIfam" id="TIGR00871">
    <property type="entry name" value="zwf"/>
    <property type="match status" value="1"/>
</dbReference>
<dbReference type="SUPFAM" id="SSF51735">
    <property type="entry name" value="NAD(P)-binding Rossmann-fold domains"/>
    <property type="match status" value="1"/>
</dbReference>
<evidence type="ECO:0000256" key="5">
    <source>
        <dbReference type="ARBA" id="ARBA00023002"/>
    </source>
</evidence>
<dbReference type="Pfam" id="PF02781">
    <property type="entry name" value="G6PD_C"/>
    <property type="match status" value="1"/>
</dbReference>
<dbReference type="EC" id="1.1.1.49" evidence="7"/>
<dbReference type="HOGENOM" id="CLU_013524_5_0_0"/>
<comment type="catalytic activity">
    <reaction evidence="7">
        <text>D-glucose 6-phosphate + NADP(+) = 6-phospho-D-glucono-1,5-lactone + NADPH + H(+)</text>
        <dbReference type="Rhea" id="RHEA:15841"/>
        <dbReference type="ChEBI" id="CHEBI:15378"/>
        <dbReference type="ChEBI" id="CHEBI:57783"/>
        <dbReference type="ChEBI" id="CHEBI:57955"/>
        <dbReference type="ChEBI" id="CHEBI:58349"/>
        <dbReference type="ChEBI" id="CHEBI:61548"/>
        <dbReference type="EC" id="1.1.1.49"/>
    </reaction>
</comment>
<keyword evidence="5 7" id="KW-0560">Oxidoreductase</keyword>
<proteinExistence type="inferred from homology"/>
<dbReference type="Pfam" id="PF00479">
    <property type="entry name" value="G6PD_N"/>
    <property type="match status" value="1"/>
</dbReference>
<dbReference type="PANTHER" id="PTHR23429">
    <property type="entry name" value="GLUCOSE-6-PHOSPHATE 1-DEHYDROGENASE G6PD"/>
    <property type="match status" value="1"/>
</dbReference>
<organism evidence="10 11">
    <name type="scientific">Waddlia chondrophila (strain ATCC VR-1470 / WSU 86-1044)</name>
    <dbReference type="NCBI Taxonomy" id="716544"/>
    <lineage>
        <taxon>Bacteria</taxon>
        <taxon>Pseudomonadati</taxon>
        <taxon>Chlamydiota</taxon>
        <taxon>Chlamydiia</taxon>
        <taxon>Parachlamydiales</taxon>
        <taxon>Waddliaceae</taxon>
        <taxon>Waddlia</taxon>
    </lineage>
</organism>
<dbReference type="GO" id="GO:0009051">
    <property type="term" value="P:pentose-phosphate shunt, oxidative branch"/>
    <property type="evidence" value="ECO:0007669"/>
    <property type="project" value="TreeGrafter"/>
</dbReference>
<comment type="caution">
    <text evidence="7">Lacks conserved residue(s) required for the propagation of feature annotation.</text>
</comment>
<accession>D6YWH8</accession>
<sequence length="523" mass="60143">MTHSKLKSMAYDNYKLNPLIEATRQFKIPDSCILVIFGATGDLTARKLVPALYNLASAGQLPAHFACVGFARRNKSHEDFRKEMHEAVCQFSRTKPIDLNLWQSFSEKLFYHQSEFDNDEGYDSLKTFLEQLDNQFSTKGNRVYYLSTQPSFFTLITEKLNSHGLIYKTEDRKKWSRLIIEKPFGHDLSSAKKLQNDLTHHMDESQIYRIDHYLGKETVQNLLVFRFSNPIFESLWNNKHIDHVQITVSEDIGIGTRGHFFEEAGLLRDIVQNHMMQLISLVAMEPPASLYANAIRDEKMKVMESIREFPAGHYDNAIIRGQYAAGMIDGEPVKGYCEEENVDPQSTVETYVAMELKIDNWRWAGVPFFLRAGKRLPKRATEISITFKEAPGFLFEKQASKVDSNILVIRIQPDEGISLKMNCKVPGLSSQIQPVKMDFRYSTYFGSTPPEAYERLICDCMAGDSTLFARADEVLASWKLFTPILQHWQNIRPPSLPYYQAGTWGPEEADNLIEKTGRKWRLL</sequence>
<feature type="active site" description="Proton acceptor" evidence="7">
    <location>
        <position position="274"/>
    </location>
</feature>
<feature type="binding site" evidence="7">
    <location>
        <position position="250"/>
    </location>
    <ligand>
        <name>substrate</name>
    </ligand>
</feature>
<feature type="binding site" evidence="7">
    <location>
        <position position="72"/>
    </location>
    <ligand>
        <name>NADP(+)</name>
        <dbReference type="ChEBI" id="CHEBI:58349"/>
    </ligand>
</feature>
<dbReference type="PRINTS" id="PR00079">
    <property type="entry name" value="G6PDHDRGNASE"/>
</dbReference>
<evidence type="ECO:0000256" key="4">
    <source>
        <dbReference type="ARBA" id="ARBA00022857"/>
    </source>
</evidence>
<reference evidence="10 11" key="1">
    <citation type="journal article" date="2010" name="PLoS ONE">
        <title>The Waddlia genome: a window into chlamydial biology.</title>
        <authorList>
            <person name="Bertelli C."/>
            <person name="Collyn F."/>
            <person name="Croxatto A."/>
            <person name="Ruckert C."/>
            <person name="Polkinghorne A."/>
            <person name="Kebbi-Beghdadi C."/>
            <person name="Goesmann A."/>
            <person name="Vaughan L."/>
            <person name="Greub G."/>
        </authorList>
    </citation>
    <scope>NUCLEOTIDE SEQUENCE [LARGE SCALE GENOMIC DNA]</scope>
    <source>
        <strain evidence="11">ATCC VR-1470 / WSU 86-1044</strain>
    </source>
</reference>
<evidence type="ECO:0000256" key="2">
    <source>
        <dbReference type="ARBA" id="ARBA00009975"/>
    </source>
</evidence>
<feature type="binding site" evidence="7">
    <location>
        <position position="212"/>
    </location>
    <ligand>
        <name>substrate</name>
    </ligand>
</feature>
<dbReference type="PROSITE" id="PS00069">
    <property type="entry name" value="G6P_DEHYDROGENASE"/>
    <property type="match status" value="1"/>
</dbReference>
<dbReference type="InterPro" id="IPR019796">
    <property type="entry name" value="G6P_DH_AS"/>
</dbReference>
<gene>
    <name evidence="7 10" type="primary">zwf</name>
    <name evidence="10" type="ordered locus">wcw_1132</name>
</gene>
<dbReference type="UniPathway" id="UPA00115">
    <property type="reaction ID" value="UER00408"/>
</dbReference>
<feature type="binding site" evidence="7">
    <location>
        <position position="182"/>
    </location>
    <ligand>
        <name>NADP(+)</name>
        <dbReference type="ChEBI" id="CHEBI:58349"/>
    </ligand>
</feature>
<name>D6YWH8_WADCW</name>
<dbReference type="PIRSF" id="PIRSF000110">
    <property type="entry name" value="G6PD"/>
    <property type="match status" value="1"/>
</dbReference>
<dbReference type="InterPro" id="IPR022674">
    <property type="entry name" value="G6P_DH_NAD-bd"/>
</dbReference>
<dbReference type="InterPro" id="IPR036291">
    <property type="entry name" value="NAD(P)-bd_dom_sf"/>
</dbReference>
<keyword evidence="6 7" id="KW-0119">Carbohydrate metabolism</keyword>
<feature type="binding site" evidence="7">
    <location>
        <position position="216"/>
    </location>
    <ligand>
        <name>substrate</name>
    </ligand>
</feature>
<dbReference type="HAMAP" id="MF_00966">
    <property type="entry name" value="G6PD"/>
    <property type="match status" value="1"/>
</dbReference>
<keyword evidence="4 7" id="KW-0521">NADP</keyword>
<dbReference type="AlphaFoldDB" id="D6YWH8"/>
<evidence type="ECO:0000256" key="3">
    <source>
        <dbReference type="ARBA" id="ARBA00022526"/>
    </source>
</evidence>
<evidence type="ECO:0000256" key="1">
    <source>
        <dbReference type="ARBA" id="ARBA00004937"/>
    </source>
</evidence>
<comment type="similarity">
    <text evidence="2 7">Belongs to the glucose-6-phosphate dehydrogenase family.</text>
</comment>
<comment type="function">
    <text evidence="7">Catalyzes the oxidation of glucose 6-phosphate to 6-phosphogluconolactone.</text>
</comment>
<evidence type="ECO:0000259" key="9">
    <source>
        <dbReference type="Pfam" id="PF02781"/>
    </source>
</evidence>
<evidence type="ECO:0000313" key="10">
    <source>
        <dbReference type="EMBL" id="ADI38489.1"/>
    </source>
</evidence>
<evidence type="ECO:0000313" key="11">
    <source>
        <dbReference type="Proteomes" id="UP000001505"/>
    </source>
</evidence>
<dbReference type="InterPro" id="IPR022675">
    <property type="entry name" value="G6P_DH_C"/>
</dbReference>
<dbReference type="SUPFAM" id="SSF55347">
    <property type="entry name" value="Glyceraldehyde-3-phosphate dehydrogenase-like, C-terminal domain"/>
    <property type="match status" value="1"/>
</dbReference>
<keyword evidence="3 7" id="KW-0313">Glucose metabolism</keyword>